<dbReference type="RefSeq" id="WP_338398986.1">
    <property type="nucleotide sequence ID" value="NZ_AP025295.1"/>
</dbReference>
<keyword evidence="1" id="KW-0614">Plasmid</keyword>
<accession>A0ABN6LEX9</accession>
<evidence type="ECO:0000313" key="1">
    <source>
        <dbReference type="EMBL" id="BDD01536.1"/>
    </source>
</evidence>
<protein>
    <submittedName>
        <fullName evidence="1">Uncharacterized protein</fullName>
    </submittedName>
</protein>
<reference evidence="1 2" key="1">
    <citation type="submission" date="2021-12" db="EMBL/GenBank/DDBJ databases">
        <title>Genome sequencing of bacteria with rrn-lacking chromosome and rrn-plasmid.</title>
        <authorList>
            <person name="Anda M."/>
            <person name="Iwasaki W."/>
        </authorList>
    </citation>
    <scope>NUCLEOTIDE SEQUENCE [LARGE SCALE GENOMIC DNA]</scope>
    <source>
        <strain evidence="1 2">NBRC 101262</strain>
        <plasmid evidence="1 2">pPP3</plasmid>
    </source>
</reference>
<geneLocation type="plasmid" evidence="1 2">
    <name>pPP3</name>
</geneLocation>
<evidence type="ECO:0000313" key="2">
    <source>
        <dbReference type="Proteomes" id="UP001354989"/>
    </source>
</evidence>
<dbReference type="Proteomes" id="UP001354989">
    <property type="component" value="Plasmid pPP3"/>
</dbReference>
<sequence>MRKSISPVFIFPLACLLIIGMGVWGKRTICSNADYQATSSNTFVDSIPSSRKAEIIAHAQEMAKLYLRHPSFKQSKQQRWVWSFDIDDLQEIKNFKAVLGQDEKIIVGIINNLRSIHEELQTFLPPLAAFNPQEATLFDNEFDKIIGKNAKGGRQPWTRLLQMRFKRPFEVPASQYDHLYNNVYSINRYVLLENLERAEQFINYIHNDAHIIDDIEQQLLDLPHDKVVSNLIAINYKQSIQIDAFEVINQFQFKVKYGALPDDRQEVLLKYMFERDQFHLIMPSPIAEHID</sequence>
<keyword evidence="2" id="KW-1185">Reference proteome</keyword>
<name>A0ABN6LEX9_9BACT</name>
<gene>
    <name evidence="1" type="ORF">PEPS_38160</name>
</gene>
<dbReference type="EMBL" id="AP025295">
    <property type="protein sequence ID" value="BDD01536.1"/>
    <property type="molecule type" value="Genomic_DNA"/>
</dbReference>
<organism evidence="1 2">
    <name type="scientific">Persicobacter psychrovividus</name>
    <dbReference type="NCBI Taxonomy" id="387638"/>
    <lineage>
        <taxon>Bacteria</taxon>
        <taxon>Pseudomonadati</taxon>
        <taxon>Bacteroidota</taxon>
        <taxon>Cytophagia</taxon>
        <taxon>Cytophagales</taxon>
        <taxon>Persicobacteraceae</taxon>
        <taxon>Persicobacter</taxon>
    </lineage>
</organism>
<proteinExistence type="predicted"/>